<organism evidence="2">
    <name type="scientific">Arundo donax</name>
    <name type="common">Giant reed</name>
    <name type="synonym">Donax arundinaceus</name>
    <dbReference type="NCBI Taxonomy" id="35708"/>
    <lineage>
        <taxon>Eukaryota</taxon>
        <taxon>Viridiplantae</taxon>
        <taxon>Streptophyta</taxon>
        <taxon>Embryophyta</taxon>
        <taxon>Tracheophyta</taxon>
        <taxon>Spermatophyta</taxon>
        <taxon>Magnoliopsida</taxon>
        <taxon>Liliopsida</taxon>
        <taxon>Poales</taxon>
        <taxon>Poaceae</taxon>
        <taxon>PACMAD clade</taxon>
        <taxon>Arundinoideae</taxon>
        <taxon>Arundineae</taxon>
        <taxon>Arundo</taxon>
    </lineage>
</organism>
<reference evidence="2" key="1">
    <citation type="submission" date="2014-09" db="EMBL/GenBank/DDBJ databases">
        <authorList>
            <person name="Magalhaes I.L.F."/>
            <person name="Oliveira U."/>
            <person name="Santos F.R."/>
            <person name="Vidigal T.H.D.A."/>
            <person name="Brescovit A.D."/>
            <person name="Santos A.J."/>
        </authorList>
    </citation>
    <scope>NUCLEOTIDE SEQUENCE</scope>
    <source>
        <tissue evidence="2">Shoot tissue taken approximately 20 cm above the soil surface</tissue>
    </source>
</reference>
<evidence type="ECO:0000313" key="2">
    <source>
        <dbReference type="EMBL" id="JAD77268.1"/>
    </source>
</evidence>
<accession>A0A0A9CS57</accession>
<reference evidence="2" key="2">
    <citation type="journal article" date="2015" name="Data Brief">
        <title>Shoot transcriptome of the giant reed, Arundo donax.</title>
        <authorList>
            <person name="Barrero R.A."/>
            <person name="Guerrero F.D."/>
            <person name="Moolhuijzen P."/>
            <person name="Goolsby J.A."/>
            <person name="Tidwell J."/>
            <person name="Bellgard S.E."/>
            <person name="Bellgard M.I."/>
        </authorList>
    </citation>
    <scope>NUCLEOTIDE SEQUENCE</scope>
    <source>
        <tissue evidence="2">Shoot tissue taken approximately 20 cm above the soil surface</tissue>
    </source>
</reference>
<feature type="region of interest" description="Disordered" evidence="1">
    <location>
        <begin position="1"/>
        <end position="57"/>
    </location>
</feature>
<dbReference type="EMBL" id="GBRH01220627">
    <property type="protein sequence ID" value="JAD77268.1"/>
    <property type="molecule type" value="Transcribed_RNA"/>
</dbReference>
<name>A0A0A9CS57_ARUDO</name>
<proteinExistence type="predicted"/>
<sequence length="104" mass="10165">MGRAEPARGSGQVLRRASRAGLGGAAPGGILAQDAGQGDGGEDVGATGGGAAARGHRRVRDALRVELGVGGGFGRGADAVLAAVRRAEVEQGVRGGRDEGRSGH</sequence>
<evidence type="ECO:0000256" key="1">
    <source>
        <dbReference type="SAM" id="MobiDB-lite"/>
    </source>
</evidence>
<protein>
    <submittedName>
        <fullName evidence="2">Uncharacterized protein</fullName>
    </submittedName>
</protein>
<dbReference type="AlphaFoldDB" id="A0A0A9CS57"/>